<dbReference type="GO" id="GO:0005737">
    <property type="term" value="C:cytoplasm"/>
    <property type="evidence" value="ECO:0007669"/>
    <property type="project" value="UniProtKB-SubCell"/>
</dbReference>
<dbReference type="AlphaFoldDB" id="A0A6L5YVI3"/>
<evidence type="ECO:0000313" key="15">
    <source>
        <dbReference type="Proteomes" id="UP000474024"/>
    </source>
</evidence>
<dbReference type="CDD" id="cd00397">
    <property type="entry name" value="DNA_BRE_C"/>
    <property type="match status" value="1"/>
</dbReference>
<dbReference type="Pfam" id="PF00589">
    <property type="entry name" value="Phage_integrase"/>
    <property type="match status" value="1"/>
</dbReference>
<keyword evidence="9" id="KW-0233">DNA recombination</keyword>
<evidence type="ECO:0000256" key="7">
    <source>
        <dbReference type="ARBA" id="ARBA00022908"/>
    </source>
</evidence>
<dbReference type="InterPro" id="IPR004107">
    <property type="entry name" value="Integrase_SAM-like_N"/>
</dbReference>
<dbReference type="Gene3D" id="1.10.443.10">
    <property type="entry name" value="Intergrase catalytic core"/>
    <property type="match status" value="1"/>
</dbReference>
<protein>
    <submittedName>
        <fullName evidence="14">Tyrosine-type recombinase/integrase</fullName>
    </submittedName>
</protein>
<dbReference type="Proteomes" id="UP000474024">
    <property type="component" value="Unassembled WGS sequence"/>
</dbReference>
<reference evidence="14 15" key="1">
    <citation type="submission" date="2019-08" db="EMBL/GenBank/DDBJ databases">
        <title>In-depth cultivation of the pig gut microbiome towards novel bacterial diversity and tailored functional studies.</title>
        <authorList>
            <person name="Wylensek D."/>
            <person name="Hitch T.C.A."/>
            <person name="Clavel T."/>
        </authorList>
    </citation>
    <scope>NUCLEOTIDE SEQUENCE [LARGE SCALE GENOMIC DNA]</scope>
    <source>
        <strain evidence="14 15">MUC/MUC-530-WT-4D</strain>
    </source>
</reference>
<dbReference type="PROSITE" id="PS51900">
    <property type="entry name" value="CB"/>
    <property type="match status" value="1"/>
</dbReference>
<dbReference type="GO" id="GO:0007059">
    <property type="term" value="P:chromosome segregation"/>
    <property type="evidence" value="ECO:0007669"/>
    <property type="project" value="UniProtKB-KW"/>
</dbReference>
<evidence type="ECO:0000256" key="1">
    <source>
        <dbReference type="ARBA" id="ARBA00003283"/>
    </source>
</evidence>
<dbReference type="PANTHER" id="PTHR30349">
    <property type="entry name" value="PHAGE INTEGRASE-RELATED"/>
    <property type="match status" value="1"/>
</dbReference>
<comment type="caution">
    <text evidence="14">The sequence shown here is derived from an EMBL/GenBank/DDBJ whole genome shotgun (WGS) entry which is preliminary data.</text>
</comment>
<keyword evidence="4" id="KW-0963">Cytoplasm</keyword>
<sequence>MGREIYDIINDMAEVLNASQMQKLQEVLVKRLSENTVSDYLQTTNVEFLDMFLTAKHLEGCSDKTIRYYRCNIEKMLDTINIPVIKITTEMLRKYLVEYQTINNCGKVTIDNIRRSLSTFFSWLEEEDYIIKSPMKRIHKVKTAVIVKDTIPDEKIEILRDNCNNLRDRAMIDFLLSTGIRVGELVRLNIDDIDFSERECVVYGKGDKERKAYFDAKTKIHLLNYIESRTDNNIALFVSLNKPHSRLTESGVELRLREMGKKLGVEKVHPHKFRRTMATRAIEKGMPIEQVQKILGHEQIDTTLRYAMVNQNNVKLSHRKYIS</sequence>
<name>A0A6L5YVI3_9FIRM</name>
<proteinExistence type="inferred from homology"/>
<dbReference type="NCBIfam" id="NF040815">
    <property type="entry name" value="recomb_XerA_Arch"/>
    <property type="match status" value="1"/>
</dbReference>
<accession>A0A6L5YVI3</accession>
<evidence type="ECO:0000259" key="12">
    <source>
        <dbReference type="PROSITE" id="PS51898"/>
    </source>
</evidence>
<evidence type="ECO:0000256" key="6">
    <source>
        <dbReference type="ARBA" id="ARBA00022829"/>
    </source>
</evidence>
<organism evidence="14 15">
    <name type="scientific">Roseburia porci</name>
    <dbReference type="NCBI Taxonomy" id="2605790"/>
    <lineage>
        <taxon>Bacteria</taxon>
        <taxon>Bacillati</taxon>
        <taxon>Bacillota</taxon>
        <taxon>Clostridia</taxon>
        <taxon>Lachnospirales</taxon>
        <taxon>Lachnospiraceae</taxon>
        <taxon>Roseburia</taxon>
    </lineage>
</organism>
<dbReference type="EMBL" id="VUNI01000035">
    <property type="protein sequence ID" value="MST76006.1"/>
    <property type="molecule type" value="Genomic_DNA"/>
</dbReference>
<dbReference type="InterPro" id="IPR044068">
    <property type="entry name" value="CB"/>
</dbReference>
<dbReference type="GO" id="GO:0051301">
    <property type="term" value="P:cell division"/>
    <property type="evidence" value="ECO:0007669"/>
    <property type="project" value="UniProtKB-KW"/>
</dbReference>
<evidence type="ECO:0000256" key="10">
    <source>
        <dbReference type="ARBA" id="ARBA00023306"/>
    </source>
</evidence>
<gene>
    <name evidence="14" type="ORF">FYJ75_13600</name>
</gene>
<dbReference type="Gene3D" id="1.10.150.130">
    <property type="match status" value="1"/>
</dbReference>
<evidence type="ECO:0000256" key="2">
    <source>
        <dbReference type="ARBA" id="ARBA00004496"/>
    </source>
</evidence>
<dbReference type="PROSITE" id="PS51898">
    <property type="entry name" value="TYR_RECOMBINASE"/>
    <property type="match status" value="1"/>
</dbReference>
<feature type="domain" description="Tyr recombinase" evidence="12">
    <location>
        <begin position="146"/>
        <end position="319"/>
    </location>
</feature>
<keyword evidence="7" id="KW-0229">DNA integration</keyword>
<keyword evidence="6" id="KW-0159">Chromosome partition</keyword>
<evidence type="ECO:0000256" key="8">
    <source>
        <dbReference type="ARBA" id="ARBA00023125"/>
    </source>
</evidence>
<evidence type="ECO:0000313" key="14">
    <source>
        <dbReference type="EMBL" id="MST76006.1"/>
    </source>
</evidence>
<dbReference type="InterPro" id="IPR002104">
    <property type="entry name" value="Integrase_catalytic"/>
</dbReference>
<dbReference type="RefSeq" id="WP_154430969.1">
    <property type="nucleotide sequence ID" value="NZ_VUNI01000035.1"/>
</dbReference>
<keyword evidence="5" id="KW-0132">Cell division</keyword>
<dbReference type="GO" id="GO:0006310">
    <property type="term" value="P:DNA recombination"/>
    <property type="evidence" value="ECO:0007669"/>
    <property type="project" value="UniProtKB-KW"/>
</dbReference>
<comment type="similarity">
    <text evidence="3">Belongs to the 'phage' integrase family.</text>
</comment>
<keyword evidence="10" id="KW-0131">Cell cycle</keyword>
<evidence type="ECO:0000256" key="4">
    <source>
        <dbReference type="ARBA" id="ARBA00022490"/>
    </source>
</evidence>
<evidence type="ECO:0000256" key="9">
    <source>
        <dbReference type="ARBA" id="ARBA00023172"/>
    </source>
</evidence>
<dbReference type="InterPro" id="IPR050090">
    <property type="entry name" value="Tyrosine_recombinase_XerCD"/>
</dbReference>
<comment type="subcellular location">
    <subcellularLocation>
        <location evidence="2">Cytoplasm</location>
    </subcellularLocation>
</comment>
<dbReference type="Pfam" id="PF13495">
    <property type="entry name" value="Phage_int_SAM_4"/>
    <property type="match status" value="1"/>
</dbReference>
<dbReference type="PANTHER" id="PTHR30349:SF77">
    <property type="entry name" value="TYROSINE RECOMBINASE XERC"/>
    <property type="match status" value="1"/>
</dbReference>
<evidence type="ECO:0000256" key="3">
    <source>
        <dbReference type="ARBA" id="ARBA00008857"/>
    </source>
</evidence>
<keyword evidence="8 11" id="KW-0238">DNA-binding</keyword>
<evidence type="ECO:0000259" key="13">
    <source>
        <dbReference type="PROSITE" id="PS51900"/>
    </source>
</evidence>
<dbReference type="GO" id="GO:0003677">
    <property type="term" value="F:DNA binding"/>
    <property type="evidence" value="ECO:0007669"/>
    <property type="project" value="UniProtKB-UniRule"/>
</dbReference>
<dbReference type="InterPro" id="IPR013762">
    <property type="entry name" value="Integrase-like_cat_sf"/>
</dbReference>
<comment type="function">
    <text evidence="1">Site-specific tyrosine recombinase, which acts by catalyzing the cutting and rejoining of the recombining DNA molecules.</text>
</comment>
<dbReference type="GO" id="GO:0015074">
    <property type="term" value="P:DNA integration"/>
    <property type="evidence" value="ECO:0007669"/>
    <property type="project" value="UniProtKB-KW"/>
</dbReference>
<evidence type="ECO:0000256" key="5">
    <source>
        <dbReference type="ARBA" id="ARBA00022618"/>
    </source>
</evidence>
<dbReference type="InterPro" id="IPR010998">
    <property type="entry name" value="Integrase_recombinase_N"/>
</dbReference>
<keyword evidence="15" id="KW-1185">Reference proteome</keyword>
<dbReference type="InterPro" id="IPR011010">
    <property type="entry name" value="DNA_brk_join_enz"/>
</dbReference>
<feature type="domain" description="Core-binding (CB)" evidence="13">
    <location>
        <begin position="43"/>
        <end position="125"/>
    </location>
</feature>
<dbReference type="SUPFAM" id="SSF56349">
    <property type="entry name" value="DNA breaking-rejoining enzymes"/>
    <property type="match status" value="1"/>
</dbReference>
<evidence type="ECO:0000256" key="11">
    <source>
        <dbReference type="PROSITE-ProRule" id="PRU01248"/>
    </source>
</evidence>